<keyword evidence="3" id="KW-1185">Reference proteome</keyword>
<evidence type="ECO:0000256" key="1">
    <source>
        <dbReference type="SAM" id="MobiDB-lite"/>
    </source>
</evidence>
<proteinExistence type="predicted"/>
<sequence>MGTHHPSKAQASSRANKDGKEYVKHHIPGQENKHLGKRKDKHDVTEQVRRRKWTWAGHVGRIRDDRWTLSINIWKPRRWRDELVDYWKGTIWLRIAQGTQMWKQHAEVSAQSRDTLAAQ</sequence>
<feature type="compositionally biased region" description="Basic and acidic residues" evidence="1">
    <location>
        <begin position="15"/>
        <end position="24"/>
    </location>
</feature>
<evidence type="ECO:0000313" key="3">
    <source>
        <dbReference type="Proteomes" id="UP001209878"/>
    </source>
</evidence>
<accession>A0AAD9JK42</accession>
<evidence type="ECO:0000313" key="2">
    <source>
        <dbReference type="EMBL" id="KAK2154452.1"/>
    </source>
</evidence>
<feature type="region of interest" description="Disordered" evidence="1">
    <location>
        <begin position="1"/>
        <end position="48"/>
    </location>
</feature>
<organism evidence="2 3">
    <name type="scientific">Ridgeia piscesae</name>
    <name type="common">Tubeworm</name>
    <dbReference type="NCBI Taxonomy" id="27915"/>
    <lineage>
        <taxon>Eukaryota</taxon>
        <taxon>Metazoa</taxon>
        <taxon>Spiralia</taxon>
        <taxon>Lophotrochozoa</taxon>
        <taxon>Annelida</taxon>
        <taxon>Polychaeta</taxon>
        <taxon>Sedentaria</taxon>
        <taxon>Canalipalpata</taxon>
        <taxon>Sabellida</taxon>
        <taxon>Siboglinidae</taxon>
        <taxon>Ridgeia</taxon>
    </lineage>
</organism>
<dbReference type="Proteomes" id="UP001209878">
    <property type="component" value="Unassembled WGS sequence"/>
</dbReference>
<protein>
    <submittedName>
        <fullName evidence="2">Uncharacterized protein</fullName>
    </submittedName>
</protein>
<dbReference type="EMBL" id="JAODUO010002184">
    <property type="protein sequence ID" value="KAK2154452.1"/>
    <property type="molecule type" value="Genomic_DNA"/>
</dbReference>
<gene>
    <name evidence="2" type="ORF">NP493_2190g00018</name>
</gene>
<comment type="caution">
    <text evidence="2">The sequence shown here is derived from an EMBL/GenBank/DDBJ whole genome shotgun (WGS) entry which is preliminary data.</text>
</comment>
<dbReference type="AlphaFoldDB" id="A0AAD9JK42"/>
<name>A0AAD9JK42_RIDPI</name>
<reference evidence="2" key="1">
    <citation type="journal article" date="2023" name="Mol. Biol. Evol.">
        <title>Third-Generation Sequencing Reveals the Adaptive Role of the Epigenome in Three Deep-Sea Polychaetes.</title>
        <authorList>
            <person name="Perez M."/>
            <person name="Aroh O."/>
            <person name="Sun Y."/>
            <person name="Lan Y."/>
            <person name="Juniper S.K."/>
            <person name="Young C.R."/>
            <person name="Angers B."/>
            <person name="Qian P.Y."/>
        </authorList>
    </citation>
    <scope>NUCLEOTIDE SEQUENCE</scope>
    <source>
        <strain evidence="2">R07B-5</strain>
    </source>
</reference>